<reference evidence="3" key="1">
    <citation type="submission" date="2021-03" db="EMBL/GenBank/DDBJ databases">
        <authorList>
            <person name="Bekaert M."/>
        </authorList>
    </citation>
    <scope>NUCLEOTIDE SEQUENCE</scope>
</reference>
<accession>A0A8S3UL92</accession>
<feature type="region of interest" description="Disordered" evidence="1">
    <location>
        <begin position="108"/>
        <end position="157"/>
    </location>
</feature>
<evidence type="ECO:0000313" key="3">
    <source>
        <dbReference type="EMBL" id="CAG2243138.1"/>
    </source>
</evidence>
<protein>
    <submittedName>
        <fullName evidence="3">Uncharacterized protein</fullName>
    </submittedName>
</protein>
<organism evidence="3 4">
    <name type="scientific">Mytilus edulis</name>
    <name type="common">Blue mussel</name>
    <dbReference type="NCBI Taxonomy" id="6550"/>
    <lineage>
        <taxon>Eukaryota</taxon>
        <taxon>Metazoa</taxon>
        <taxon>Spiralia</taxon>
        <taxon>Lophotrochozoa</taxon>
        <taxon>Mollusca</taxon>
        <taxon>Bivalvia</taxon>
        <taxon>Autobranchia</taxon>
        <taxon>Pteriomorphia</taxon>
        <taxon>Mytilida</taxon>
        <taxon>Mytiloidea</taxon>
        <taxon>Mytilidae</taxon>
        <taxon>Mytilinae</taxon>
        <taxon>Mytilus</taxon>
    </lineage>
</organism>
<feature type="compositionally biased region" description="Basic residues" evidence="1">
    <location>
        <begin position="143"/>
        <end position="157"/>
    </location>
</feature>
<keyword evidence="2" id="KW-0472">Membrane</keyword>
<feature type="transmembrane region" description="Helical" evidence="2">
    <location>
        <begin position="39"/>
        <end position="58"/>
    </location>
</feature>
<sequence length="175" mass="20299">MKMSCNECTDVQFTTILDYFDGSVEIVTKLRKDKDPYTILQYINYIFQIIMMVLLRLMQTSILNACEQEDPVGIGIAYIIPECPCAMCKTGDPMKYVKHVKSGGGIFKKKKDAKKKKKDKKEEDDDGQKKEDKQKKKDEKKAQKIKAKKEKKIKKREIKCRQNFQKKGCPQNGVF</sequence>
<name>A0A8S3UL92_MYTED</name>
<feature type="compositionally biased region" description="Basic and acidic residues" evidence="1">
    <location>
        <begin position="127"/>
        <end position="142"/>
    </location>
</feature>
<evidence type="ECO:0000256" key="1">
    <source>
        <dbReference type="SAM" id="MobiDB-lite"/>
    </source>
</evidence>
<dbReference type="AlphaFoldDB" id="A0A8S3UL92"/>
<proteinExistence type="predicted"/>
<keyword evidence="2" id="KW-0812">Transmembrane</keyword>
<feature type="compositionally biased region" description="Basic residues" evidence="1">
    <location>
        <begin position="108"/>
        <end position="119"/>
    </location>
</feature>
<dbReference type="EMBL" id="CAJPWZ010002691">
    <property type="protein sequence ID" value="CAG2243138.1"/>
    <property type="molecule type" value="Genomic_DNA"/>
</dbReference>
<keyword evidence="4" id="KW-1185">Reference proteome</keyword>
<comment type="caution">
    <text evidence="3">The sequence shown here is derived from an EMBL/GenBank/DDBJ whole genome shotgun (WGS) entry which is preliminary data.</text>
</comment>
<gene>
    <name evidence="3" type="ORF">MEDL_55260</name>
</gene>
<evidence type="ECO:0000256" key="2">
    <source>
        <dbReference type="SAM" id="Phobius"/>
    </source>
</evidence>
<evidence type="ECO:0000313" key="4">
    <source>
        <dbReference type="Proteomes" id="UP000683360"/>
    </source>
</evidence>
<keyword evidence="2" id="KW-1133">Transmembrane helix</keyword>
<dbReference type="Proteomes" id="UP000683360">
    <property type="component" value="Unassembled WGS sequence"/>
</dbReference>